<gene>
    <name evidence="6" type="ORF">J2Z32_001976</name>
</gene>
<evidence type="ECO:0000256" key="2">
    <source>
        <dbReference type="ARBA" id="ARBA00023125"/>
    </source>
</evidence>
<dbReference type="RefSeq" id="WP_210088976.1">
    <property type="nucleotide sequence ID" value="NZ_JAGGKG010000008.1"/>
</dbReference>
<dbReference type="Pfam" id="PF12833">
    <property type="entry name" value="HTH_18"/>
    <property type="match status" value="1"/>
</dbReference>
<comment type="caution">
    <text evidence="6">The sequence shown here is derived from an EMBL/GenBank/DDBJ whole genome shotgun (WGS) entry which is preliminary data.</text>
</comment>
<feature type="domain" description="HTH araC/xylS-type" evidence="4">
    <location>
        <begin position="168"/>
        <end position="267"/>
    </location>
</feature>
<dbReference type="SUPFAM" id="SSF46689">
    <property type="entry name" value="Homeodomain-like"/>
    <property type="match status" value="2"/>
</dbReference>
<dbReference type="PROSITE" id="PS00041">
    <property type="entry name" value="HTH_ARAC_FAMILY_1"/>
    <property type="match status" value="1"/>
</dbReference>
<organism evidence="6 7">
    <name type="scientific">Paenibacillus turicensis</name>
    <dbReference type="NCBI Taxonomy" id="160487"/>
    <lineage>
        <taxon>Bacteria</taxon>
        <taxon>Bacillati</taxon>
        <taxon>Bacillota</taxon>
        <taxon>Bacilli</taxon>
        <taxon>Bacillales</taxon>
        <taxon>Paenibacillaceae</taxon>
        <taxon>Paenibacillus</taxon>
    </lineage>
</organism>
<dbReference type="Gene3D" id="3.40.50.1980">
    <property type="entry name" value="Nitrogenase molybdenum iron protein domain"/>
    <property type="match status" value="2"/>
</dbReference>
<dbReference type="EMBL" id="JAGGKG010000008">
    <property type="protein sequence ID" value="MBP1905346.1"/>
    <property type="molecule type" value="Genomic_DNA"/>
</dbReference>
<dbReference type="PRINTS" id="PR00032">
    <property type="entry name" value="HTHARAC"/>
</dbReference>
<dbReference type="InterPro" id="IPR002491">
    <property type="entry name" value="ABC_transptr_periplasmic_BD"/>
</dbReference>
<dbReference type="InterPro" id="IPR018060">
    <property type="entry name" value="HTH_AraC"/>
</dbReference>
<dbReference type="InterPro" id="IPR009057">
    <property type="entry name" value="Homeodomain-like_sf"/>
</dbReference>
<accession>A0ABS4FRY1</accession>
<proteinExistence type="predicted"/>
<feature type="domain" description="Fe/B12 periplasmic-binding" evidence="5">
    <location>
        <begin position="270"/>
        <end position="539"/>
    </location>
</feature>
<evidence type="ECO:0000256" key="1">
    <source>
        <dbReference type="ARBA" id="ARBA00023015"/>
    </source>
</evidence>
<dbReference type="Gene3D" id="1.10.10.60">
    <property type="entry name" value="Homeodomain-like"/>
    <property type="match status" value="2"/>
</dbReference>
<dbReference type="SUPFAM" id="SSF53807">
    <property type="entry name" value="Helical backbone' metal receptor"/>
    <property type="match status" value="1"/>
</dbReference>
<name>A0ABS4FRY1_9BACL</name>
<evidence type="ECO:0000313" key="6">
    <source>
        <dbReference type="EMBL" id="MBP1905346.1"/>
    </source>
</evidence>
<dbReference type="PANTHER" id="PTHR43280:SF28">
    <property type="entry name" value="HTH-TYPE TRANSCRIPTIONAL ACTIVATOR RHAS"/>
    <property type="match status" value="1"/>
</dbReference>
<dbReference type="InterPro" id="IPR020449">
    <property type="entry name" value="Tscrpt_reg_AraC-type_HTH"/>
</dbReference>
<keyword evidence="2" id="KW-0238">DNA-binding</keyword>
<keyword evidence="7" id="KW-1185">Reference proteome</keyword>
<dbReference type="InterPro" id="IPR018062">
    <property type="entry name" value="HTH_AraC-typ_CS"/>
</dbReference>
<sequence length="539" mass="60952">MNSLPNDIQDSPVSGSFYIPVHVTELSERALFMLSGDEIGLALIVAGGIGTIRIEGKLHELGRGSIVLSSGNAKSGLRLVRNMQLEGIVILYRGFNVITGKEMGGLQQQAPLQRCSSHLLRLSDQLYHLWKEPRLGDELSIQQLFTSLIIDIYRENKTRQQLAGHWIQKVMEDMDLFYMQDITREQIASRVGVSPEHFSRVFRDMNGRTFQDHLTLLRIRKAQQLLLNSRKRSLLDIAQEVGYKDSFYFSRKFKQFVGVPPTAYRRKKKRFATLNPNHTGCLLALGVMPVLGVYFSGLESEYKTSPIAGAIAEKFDPYAYSADLFYKKIEETHPDVIVGYDTAPENKSLLFIAPVIGLSVMKQSWREQFQLIADAAGKKETAAEWLHHYDQEIEVANQLLDHRYGTRGSAIVWEIGDGQAYCLSASFGRGCHILYQDLGFYPPNTVVEQGLDVKGFVETTIENMVAYPADYIFITSLPTDEGSCRSIEQLFQSKQWQQLEAVQGQRVYILNESELFYGYDPLSTKAQLKVLLQAFLSTS</sequence>
<evidence type="ECO:0000259" key="5">
    <source>
        <dbReference type="PROSITE" id="PS50983"/>
    </source>
</evidence>
<evidence type="ECO:0000259" key="4">
    <source>
        <dbReference type="PROSITE" id="PS01124"/>
    </source>
</evidence>
<dbReference type="SMART" id="SM00342">
    <property type="entry name" value="HTH_ARAC"/>
    <property type="match status" value="1"/>
</dbReference>
<dbReference type="Proteomes" id="UP001519272">
    <property type="component" value="Unassembled WGS sequence"/>
</dbReference>
<protein>
    <submittedName>
        <fullName evidence="6">ABC-type Fe3+-hydroxamate transport system substrate-binding protein</fullName>
    </submittedName>
</protein>
<dbReference type="Pfam" id="PF01497">
    <property type="entry name" value="Peripla_BP_2"/>
    <property type="match status" value="1"/>
</dbReference>
<dbReference type="PANTHER" id="PTHR43280">
    <property type="entry name" value="ARAC-FAMILY TRANSCRIPTIONAL REGULATOR"/>
    <property type="match status" value="1"/>
</dbReference>
<keyword evidence="3" id="KW-0804">Transcription</keyword>
<evidence type="ECO:0000313" key="7">
    <source>
        <dbReference type="Proteomes" id="UP001519272"/>
    </source>
</evidence>
<evidence type="ECO:0000256" key="3">
    <source>
        <dbReference type="ARBA" id="ARBA00023163"/>
    </source>
</evidence>
<dbReference type="PROSITE" id="PS50983">
    <property type="entry name" value="FE_B12_PBP"/>
    <property type="match status" value="1"/>
</dbReference>
<dbReference type="PROSITE" id="PS01124">
    <property type="entry name" value="HTH_ARAC_FAMILY_2"/>
    <property type="match status" value="1"/>
</dbReference>
<keyword evidence="1" id="KW-0805">Transcription regulation</keyword>
<reference evidence="6 7" key="1">
    <citation type="submission" date="2021-03" db="EMBL/GenBank/DDBJ databases">
        <title>Genomic Encyclopedia of Type Strains, Phase IV (KMG-IV): sequencing the most valuable type-strain genomes for metagenomic binning, comparative biology and taxonomic classification.</title>
        <authorList>
            <person name="Goeker M."/>
        </authorList>
    </citation>
    <scope>NUCLEOTIDE SEQUENCE [LARGE SCALE GENOMIC DNA]</scope>
    <source>
        <strain evidence="6 7">DSM 14349</strain>
    </source>
</reference>